<keyword evidence="2" id="KW-0131">Cell cycle</keyword>
<dbReference type="GO" id="GO:1902975">
    <property type="term" value="P:mitotic DNA replication initiation"/>
    <property type="evidence" value="ECO:0007669"/>
    <property type="project" value="TreeGrafter"/>
</dbReference>
<dbReference type="GO" id="GO:0003697">
    <property type="term" value="F:single-stranded DNA binding"/>
    <property type="evidence" value="ECO:0007669"/>
    <property type="project" value="TreeGrafter"/>
</dbReference>
<dbReference type="OMA" id="WINMEAP"/>
<dbReference type="GO" id="GO:0017116">
    <property type="term" value="F:single-stranded DNA helicase activity"/>
    <property type="evidence" value="ECO:0007669"/>
    <property type="project" value="TreeGrafter"/>
</dbReference>
<proteinExistence type="inferred from homology"/>
<name>A0A915IQD1_ROMCU</name>
<dbReference type="PANTHER" id="PTHR11630:SF44">
    <property type="entry name" value="DNA REPLICATION LICENSING FACTOR MCM2"/>
    <property type="match status" value="1"/>
</dbReference>
<feature type="compositionally biased region" description="Acidic residues" evidence="3">
    <location>
        <begin position="101"/>
        <end position="113"/>
    </location>
</feature>
<dbReference type="GO" id="GO:0042555">
    <property type="term" value="C:MCM complex"/>
    <property type="evidence" value="ECO:0007669"/>
    <property type="project" value="InterPro"/>
</dbReference>
<dbReference type="Pfam" id="PF12619">
    <property type="entry name" value="MCM2_N"/>
    <property type="match status" value="1"/>
</dbReference>
<feature type="domain" description="MCM OB" evidence="5">
    <location>
        <begin position="335"/>
        <end position="407"/>
    </location>
</feature>
<dbReference type="Gene3D" id="3.30.1640.10">
    <property type="entry name" value="mini-chromosome maintenance (MCM) complex, chain A, domain 1"/>
    <property type="match status" value="1"/>
</dbReference>
<evidence type="ECO:0000259" key="5">
    <source>
        <dbReference type="Pfam" id="PF17207"/>
    </source>
</evidence>
<dbReference type="PANTHER" id="PTHR11630">
    <property type="entry name" value="DNA REPLICATION LICENSING FACTOR MCM FAMILY MEMBER"/>
    <property type="match status" value="1"/>
</dbReference>
<dbReference type="GO" id="GO:0043138">
    <property type="term" value="F:3'-5' DNA helicase activity"/>
    <property type="evidence" value="ECO:0007669"/>
    <property type="project" value="TreeGrafter"/>
</dbReference>
<dbReference type="Proteomes" id="UP000887565">
    <property type="component" value="Unplaced"/>
</dbReference>
<protein>
    <submittedName>
        <fullName evidence="7">DNA replication licensing factor MCM2</fullName>
    </submittedName>
</protein>
<dbReference type="Pfam" id="PF14551">
    <property type="entry name" value="MCM_N"/>
    <property type="match status" value="1"/>
</dbReference>
<dbReference type="Gene3D" id="2.40.50.140">
    <property type="entry name" value="Nucleic acid-binding proteins"/>
    <property type="match status" value="1"/>
</dbReference>
<feature type="compositionally biased region" description="Acidic residues" evidence="3">
    <location>
        <begin position="74"/>
        <end position="92"/>
    </location>
</feature>
<organism evidence="6 7">
    <name type="scientific">Romanomermis culicivorax</name>
    <name type="common">Nematode worm</name>
    <dbReference type="NCBI Taxonomy" id="13658"/>
    <lineage>
        <taxon>Eukaryota</taxon>
        <taxon>Metazoa</taxon>
        <taxon>Ecdysozoa</taxon>
        <taxon>Nematoda</taxon>
        <taxon>Enoplea</taxon>
        <taxon>Dorylaimia</taxon>
        <taxon>Mermithida</taxon>
        <taxon>Mermithoidea</taxon>
        <taxon>Mermithidae</taxon>
        <taxon>Romanomermis</taxon>
    </lineage>
</organism>
<sequence length="410" mass="46914">MKCAILSIRLNIFPLRLIMPSSVRSSSNNNNNQRRRRVIVDDDEAVSRSSTLNNNEDANNGEENPESEARTENNDLDEVEREIFADDGDEDAGAAGRDDNGGEENEEDGEDLFNDNMEADYRPIPELDTYDPDLLDDSGEYSDLSLTARRNAEREMHQRDHLGDENHLLYDETDAESTDTAEGGRRKRRKRLPLIEEDRIMEDDEIMEGVDILENMRGRQVWEHVQVPVVAQEIKRRFKGFLQSYRDEKGVLKYAEKIRTMCQENKESLVVEFDCLASDKGELQLAYFLPEAPVEILKIFNEAAKEVVLKLYPKYERIAREIHVRISNLPLEENLRSLRQIHLNQLIKTCGVVTTTTGIMPQLAMTKYDCAKCGYVIGPFVQTGGQEVKPNSCPECQSNGPFDVNVEERY</sequence>
<dbReference type="InterPro" id="IPR033762">
    <property type="entry name" value="MCM_OB"/>
</dbReference>
<dbReference type="InterPro" id="IPR031327">
    <property type="entry name" value="MCM"/>
</dbReference>
<feature type="domain" description="MCM N-terminal" evidence="4">
    <location>
        <begin position="235"/>
        <end position="328"/>
    </location>
</feature>
<dbReference type="WBParaSite" id="nRc.2.0.1.t16016-RA">
    <property type="protein sequence ID" value="nRc.2.0.1.t16016-RA"/>
    <property type="gene ID" value="nRc.2.0.1.g16016"/>
</dbReference>
<dbReference type="AlphaFoldDB" id="A0A915IQD1"/>
<evidence type="ECO:0000313" key="7">
    <source>
        <dbReference type="WBParaSite" id="nRc.2.0.1.t16016-RA"/>
    </source>
</evidence>
<dbReference type="GO" id="GO:0005524">
    <property type="term" value="F:ATP binding"/>
    <property type="evidence" value="ECO:0007669"/>
    <property type="project" value="InterPro"/>
</dbReference>
<reference evidence="7" key="1">
    <citation type="submission" date="2022-11" db="UniProtKB">
        <authorList>
            <consortium name="WormBaseParasite"/>
        </authorList>
    </citation>
    <scope>IDENTIFICATION</scope>
</reference>
<dbReference type="InterPro" id="IPR012340">
    <property type="entry name" value="NA-bd_OB-fold"/>
</dbReference>
<evidence type="ECO:0000256" key="2">
    <source>
        <dbReference type="ARBA" id="ARBA00023306"/>
    </source>
</evidence>
<evidence type="ECO:0000313" key="6">
    <source>
        <dbReference type="Proteomes" id="UP000887565"/>
    </source>
</evidence>
<accession>A0A915IQD1</accession>
<feature type="region of interest" description="Disordered" evidence="3">
    <location>
        <begin position="22"/>
        <end position="113"/>
    </location>
</feature>
<evidence type="ECO:0000256" key="3">
    <source>
        <dbReference type="SAM" id="MobiDB-lite"/>
    </source>
</evidence>
<dbReference type="InterPro" id="IPR008045">
    <property type="entry name" value="MCM2"/>
</dbReference>
<feature type="region of interest" description="Disordered" evidence="3">
    <location>
        <begin position="154"/>
        <end position="186"/>
    </location>
</feature>
<dbReference type="SUPFAM" id="SSF50249">
    <property type="entry name" value="Nucleic acid-binding proteins"/>
    <property type="match status" value="1"/>
</dbReference>
<dbReference type="InterPro" id="IPR027925">
    <property type="entry name" value="MCM_N"/>
</dbReference>
<dbReference type="GO" id="GO:0000727">
    <property type="term" value="P:double-strand break repair via break-induced replication"/>
    <property type="evidence" value="ECO:0007669"/>
    <property type="project" value="TreeGrafter"/>
</dbReference>
<keyword evidence="6" id="KW-1185">Reference proteome</keyword>
<evidence type="ECO:0000256" key="1">
    <source>
        <dbReference type="ARBA" id="ARBA00008010"/>
    </source>
</evidence>
<evidence type="ECO:0000259" key="4">
    <source>
        <dbReference type="Pfam" id="PF14551"/>
    </source>
</evidence>
<comment type="similarity">
    <text evidence="1">Belongs to the MCM family.</text>
</comment>
<dbReference type="Gene3D" id="2.20.28.10">
    <property type="match status" value="1"/>
</dbReference>
<dbReference type="GO" id="GO:0005634">
    <property type="term" value="C:nucleus"/>
    <property type="evidence" value="ECO:0007669"/>
    <property type="project" value="InterPro"/>
</dbReference>
<feature type="compositionally biased region" description="Basic and acidic residues" evidence="3">
    <location>
        <begin position="154"/>
        <end position="170"/>
    </location>
</feature>
<dbReference type="Pfam" id="PF17207">
    <property type="entry name" value="MCM_OB"/>
    <property type="match status" value="1"/>
</dbReference>
<dbReference type="PRINTS" id="PR01658">
    <property type="entry name" value="MCMPROTEIN2"/>
</dbReference>
<feature type="compositionally biased region" description="Low complexity" evidence="3">
    <location>
        <begin position="22"/>
        <end position="32"/>
    </location>
</feature>